<evidence type="ECO:0000313" key="1">
    <source>
        <dbReference type="EMBL" id="GMT15503.1"/>
    </source>
</evidence>
<reference evidence="1" key="1">
    <citation type="submission" date="2023-10" db="EMBL/GenBank/DDBJ databases">
        <title>Genome assembly of Pristionchus species.</title>
        <authorList>
            <person name="Yoshida K."/>
            <person name="Sommer R.J."/>
        </authorList>
    </citation>
    <scope>NUCLEOTIDE SEQUENCE</scope>
    <source>
        <strain evidence="1">RS5133</strain>
    </source>
</reference>
<keyword evidence="2" id="KW-1185">Reference proteome</keyword>
<accession>A0AAV5VB93</accession>
<dbReference type="EMBL" id="BTSY01000002">
    <property type="protein sequence ID" value="GMT15503.1"/>
    <property type="molecule type" value="Genomic_DNA"/>
</dbReference>
<sequence>MDHLEDRLDAIERALGLDEHPQAKAKDIDVPALRKDLIDRGFQRIFNVPAEKLKKLHELMHKTESRPLSEKLNSIQFCEELIYQRAEQLKAFEEISETVLNSEAISAVGNHSTALDQMQKEVEEAIMTWKSCSDELDDFRIDLTALMTALHMKVAELELAVSAKEKK</sequence>
<feature type="non-terminal residue" evidence="1">
    <location>
        <position position="167"/>
    </location>
</feature>
<dbReference type="AlphaFoldDB" id="A0AAV5VB93"/>
<evidence type="ECO:0000313" key="2">
    <source>
        <dbReference type="Proteomes" id="UP001432322"/>
    </source>
</evidence>
<comment type="caution">
    <text evidence="1">The sequence shown here is derived from an EMBL/GenBank/DDBJ whole genome shotgun (WGS) entry which is preliminary data.</text>
</comment>
<organism evidence="1 2">
    <name type="scientific">Pristionchus fissidentatus</name>
    <dbReference type="NCBI Taxonomy" id="1538716"/>
    <lineage>
        <taxon>Eukaryota</taxon>
        <taxon>Metazoa</taxon>
        <taxon>Ecdysozoa</taxon>
        <taxon>Nematoda</taxon>
        <taxon>Chromadorea</taxon>
        <taxon>Rhabditida</taxon>
        <taxon>Rhabditina</taxon>
        <taxon>Diplogasteromorpha</taxon>
        <taxon>Diplogasteroidea</taxon>
        <taxon>Neodiplogasteridae</taxon>
        <taxon>Pristionchus</taxon>
    </lineage>
</organism>
<proteinExistence type="predicted"/>
<dbReference type="Proteomes" id="UP001432322">
    <property type="component" value="Unassembled WGS sequence"/>
</dbReference>
<protein>
    <submittedName>
        <fullName evidence="1">Uncharacterized protein</fullName>
    </submittedName>
</protein>
<gene>
    <name evidence="1" type="ORF">PFISCL1PPCAC_6800</name>
</gene>
<name>A0AAV5VB93_9BILA</name>